<gene>
    <name evidence="1" type="ORF">CEXT_469931</name>
</gene>
<evidence type="ECO:0000313" key="1">
    <source>
        <dbReference type="EMBL" id="GIY99587.1"/>
    </source>
</evidence>
<accession>A0AAV4XXU5</accession>
<reference evidence="1 2" key="1">
    <citation type="submission" date="2021-06" db="EMBL/GenBank/DDBJ databases">
        <title>Caerostris extrusa draft genome.</title>
        <authorList>
            <person name="Kono N."/>
            <person name="Arakawa K."/>
        </authorList>
    </citation>
    <scope>NUCLEOTIDE SEQUENCE [LARGE SCALE GENOMIC DNA]</scope>
</reference>
<dbReference type="EMBL" id="BPLR01018437">
    <property type="protein sequence ID" value="GIY99587.1"/>
    <property type="molecule type" value="Genomic_DNA"/>
</dbReference>
<name>A0AAV4XXU5_CAEEX</name>
<dbReference type="AlphaFoldDB" id="A0AAV4XXU5"/>
<evidence type="ECO:0000313" key="2">
    <source>
        <dbReference type="Proteomes" id="UP001054945"/>
    </source>
</evidence>
<sequence>MVMYVNKYSYSSNCLCLQMTAAVDNQYGYISSSFSQFLVGSGNKMLRIISFPSSPIIYQQYSLRGSISSLSELSEHVLLCNSDSDGTNIGERERKEEQR</sequence>
<dbReference type="Proteomes" id="UP001054945">
    <property type="component" value="Unassembled WGS sequence"/>
</dbReference>
<proteinExistence type="predicted"/>
<comment type="caution">
    <text evidence="1">The sequence shown here is derived from an EMBL/GenBank/DDBJ whole genome shotgun (WGS) entry which is preliminary data.</text>
</comment>
<organism evidence="1 2">
    <name type="scientific">Caerostris extrusa</name>
    <name type="common">Bark spider</name>
    <name type="synonym">Caerostris bankana</name>
    <dbReference type="NCBI Taxonomy" id="172846"/>
    <lineage>
        <taxon>Eukaryota</taxon>
        <taxon>Metazoa</taxon>
        <taxon>Ecdysozoa</taxon>
        <taxon>Arthropoda</taxon>
        <taxon>Chelicerata</taxon>
        <taxon>Arachnida</taxon>
        <taxon>Araneae</taxon>
        <taxon>Araneomorphae</taxon>
        <taxon>Entelegynae</taxon>
        <taxon>Araneoidea</taxon>
        <taxon>Araneidae</taxon>
        <taxon>Caerostris</taxon>
    </lineage>
</organism>
<protein>
    <submittedName>
        <fullName evidence="1">Uncharacterized protein</fullName>
    </submittedName>
</protein>
<keyword evidence="2" id="KW-1185">Reference proteome</keyword>